<dbReference type="EMBL" id="KZ678389">
    <property type="protein sequence ID" value="PSR97667.1"/>
    <property type="molecule type" value="Genomic_DNA"/>
</dbReference>
<feature type="compositionally biased region" description="Basic and acidic residues" evidence="1">
    <location>
        <begin position="141"/>
        <end position="151"/>
    </location>
</feature>
<sequence>MAWPQWETPKGETPATQQDQGHHSDPRPDKRHQQKLLDIYRTAFNTVITSGNFHAVLQEVKSALFKRDFEAAFGREDYLEAYAARWSPTRSLCYASVLDRISPHLDELTGNVVEEEEEEEEEEEAEGEEAGDDVTDTEDGGETHSSKTDIHDDNDDDDVHQPESHDVTTTDAEPRLPTCLKVLALGGAAAEIVAFGSYLSHLSPETTGAIALLDIAPWSSVVDKLRISLTSPPKLSKFASAAKQAANKEPLLEPSRLQSATFEQHDALALGKEELASMIMALSSPSPSAHEALPEPPAQPEQQQEPQPILVTLLFTLNELFTASGIGKTTTFLLNLTAVLPPGSLLLVVDSPGTYSETTIGKDAKRYPMQWLLDRVLSLKTDDSQEQDGPVWDKIESHESLWFRLAPELRYAIPLEDMRYQMHLYRRGAAAM</sequence>
<keyword evidence="3" id="KW-1185">Reference proteome</keyword>
<accession>A0A2T3AHD1</accession>
<dbReference type="FunCoup" id="A0A2T3AHD1">
    <property type="interactions" value="31"/>
</dbReference>
<feature type="region of interest" description="Disordered" evidence="1">
    <location>
        <begin position="107"/>
        <end position="172"/>
    </location>
</feature>
<feature type="compositionally biased region" description="Acidic residues" evidence="1">
    <location>
        <begin position="113"/>
        <end position="140"/>
    </location>
</feature>
<dbReference type="Proteomes" id="UP000241462">
    <property type="component" value="Unassembled WGS sequence"/>
</dbReference>
<feature type="region of interest" description="Disordered" evidence="1">
    <location>
        <begin position="285"/>
        <end position="305"/>
    </location>
</feature>
<feature type="compositionally biased region" description="Basic and acidic residues" evidence="1">
    <location>
        <begin position="159"/>
        <end position="172"/>
    </location>
</feature>
<protein>
    <submittedName>
        <fullName evidence="2">Uncharacterized protein</fullName>
    </submittedName>
</protein>
<evidence type="ECO:0000313" key="3">
    <source>
        <dbReference type="Proteomes" id="UP000241462"/>
    </source>
</evidence>
<proteinExistence type="predicted"/>
<evidence type="ECO:0000256" key="1">
    <source>
        <dbReference type="SAM" id="MobiDB-lite"/>
    </source>
</evidence>
<reference evidence="2 3" key="1">
    <citation type="journal article" date="2018" name="Mycol. Prog.">
        <title>Coniella lustricola, a new species from submerged detritus.</title>
        <authorList>
            <person name="Raudabaugh D.B."/>
            <person name="Iturriaga T."/>
            <person name="Carver A."/>
            <person name="Mondo S."/>
            <person name="Pangilinan J."/>
            <person name="Lipzen A."/>
            <person name="He G."/>
            <person name="Amirebrahimi M."/>
            <person name="Grigoriev I.V."/>
            <person name="Miller A.N."/>
        </authorList>
    </citation>
    <scope>NUCLEOTIDE SEQUENCE [LARGE SCALE GENOMIC DNA]</scope>
    <source>
        <strain evidence="2 3">B22-T-1</strain>
    </source>
</reference>
<dbReference type="OrthoDB" id="6419443at2759"/>
<dbReference type="InParanoid" id="A0A2T3AHD1"/>
<feature type="region of interest" description="Disordered" evidence="1">
    <location>
        <begin position="1"/>
        <end position="31"/>
    </location>
</feature>
<gene>
    <name evidence="2" type="ORF">BD289DRAFT_458864</name>
</gene>
<name>A0A2T3AHD1_9PEZI</name>
<evidence type="ECO:0000313" key="2">
    <source>
        <dbReference type="EMBL" id="PSR97667.1"/>
    </source>
</evidence>
<dbReference type="AlphaFoldDB" id="A0A2T3AHD1"/>
<organism evidence="2 3">
    <name type="scientific">Coniella lustricola</name>
    <dbReference type="NCBI Taxonomy" id="2025994"/>
    <lineage>
        <taxon>Eukaryota</taxon>
        <taxon>Fungi</taxon>
        <taxon>Dikarya</taxon>
        <taxon>Ascomycota</taxon>
        <taxon>Pezizomycotina</taxon>
        <taxon>Sordariomycetes</taxon>
        <taxon>Sordariomycetidae</taxon>
        <taxon>Diaporthales</taxon>
        <taxon>Schizoparmaceae</taxon>
        <taxon>Coniella</taxon>
    </lineage>
</organism>
<dbReference type="InterPro" id="IPR021463">
    <property type="entry name" value="Methyltransf_34"/>
</dbReference>
<dbReference type="Pfam" id="PF11312">
    <property type="entry name" value="Methyltransf_34"/>
    <property type="match status" value="1"/>
</dbReference>